<keyword evidence="2 5" id="KW-0645">Protease</keyword>
<dbReference type="PANTHER" id="PTHR30302">
    <property type="entry name" value="HYDROGENASE 1 MATURATION PROTEASE"/>
    <property type="match status" value="1"/>
</dbReference>
<dbReference type="GO" id="GO:0016485">
    <property type="term" value="P:protein processing"/>
    <property type="evidence" value="ECO:0007669"/>
    <property type="project" value="TreeGrafter"/>
</dbReference>
<dbReference type="Proteomes" id="UP000052237">
    <property type="component" value="Unassembled WGS sequence"/>
</dbReference>
<dbReference type="PRINTS" id="PR00446">
    <property type="entry name" value="HYDRGNUPTAKE"/>
</dbReference>
<dbReference type="Proteomes" id="UP000052245">
    <property type="component" value="Unassembled WGS sequence"/>
</dbReference>
<keyword evidence="3" id="KW-0064">Aspartyl protease</keyword>
<gene>
    <name evidence="5" type="primary">hybD</name>
    <name evidence="5" type="ORF">ERS686654_00180</name>
    <name evidence="6" type="ORF">ERS739223_00249</name>
</gene>
<evidence type="ECO:0000256" key="1">
    <source>
        <dbReference type="ARBA" id="ARBA00006814"/>
    </source>
</evidence>
<evidence type="ECO:0000313" key="6">
    <source>
        <dbReference type="EMBL" id="CUU71309.1"/>
    </source>
</evidence>
<dbReference type="PANTHER" id="PTHR30302:SF1">
    <property type="entry name" value="HYDROGENASE 2 MATURATION PROTEASE"/>
    <property type="match status" value="1"/>
</dbReference>
<evidence type="ECO:0000313" key="5">
    <source>
        <dbReference type="EMBL" id="CUU69679.1"/>
    </source>
</evidence>
<evidence type="ECO:0000256" key="4">
    <source>
        <dbReference type="ARBA" id="ARBA00022801"/>
    </source>
</evidence>
<dbReference type="EC" id="3.4.23.-" evidence="5"/>
<dbReference type="EMBL" id="FAVB01000001">
    <property type="protein sequence ID" value="CUU69679.1"/>
    <property type="molecule type" value="Genomic_DNA"/>
</dbReference>
<dbReference type="InterPro" id="IPR000671">
    <property type="entry name" value="Peptidase_A31"/>
</dbReference>
<proteinExistence type="inferred from homology"/>
<evidence type="ECO:0000313" key="8">
    <source>
        <dbReference type="Proteomes" id="UP000052245"/>
    </source>
</evidence>
<dbReference type="Gene3D" id="3.40.50.1450">
    <property type="entry name" value="HybD-like"/>
    <property type="match status" value="1"/>
</dbReference>
<sequence length="179" mass="20241">MRVLVLGIGNVMFADEGIGVHFTKMIEKNFKFKSPEHTLSFVDGGTLANLLSPIIADFDHVIVVDCIDADEANIADVYFFDFEDMPKSINWSGSAHEIEMLQTLEMMDLVGDRPQTKILGIIPKRIDPMSFELSNEIKKGVPVMQKVILKHLESLGFKYEKVADFSISDIANDWKKEQF</sequence>
<comment type="caution">
    <text evidence="5">The sequence shown here is derived from an EMBL/GenBank/DDBJ whole genome shotgun (WGS) entry which is preliminary data.</text>
</comment>
<evidence type="ECO:0000313" key="7">
    <source>
        <dbReference type="Proteomes" id="UP000052237"/>
    </source>
</evidence>
<organism evidence="5 7">
    <name type="scientific">Campylobacter hyointestinalis subsp. hyointestinalis</name>
    <dbReference type="NCBI Taxonomy" id="91352"/>
    <lineage>
        <taxon>Bacteria</taxon>
        <taxon>Pseudomonadati</taxon>
        <taxon>Campylobacterota</taxon>
        <taxon>Epsilonproteobacteria</taxon>
        <taxon>Campylobacterales</taxon>
        <taxon>Campylobacteraceae</taxon>
        <taxon>Campylobacter</taxon>
    </lineage>
</organism>
<evidence type="ECO:0000256" key="3">
    <source>
        <dbReference type="ARBA" id="ARBA00022750"/>
    </source>
</evidence>
<name>A0A0S4RJ99_CAMHY</name>
<keyword evidence="7" id="KW-1185">Reference proteome</keyword>
<accession>A0A2S5J696</accession>
<evidence type="ECO:0000256" key="2">
    <source>
        <dbReference type="ARBA" id="ARBA00022670"/>
    </source>
</evidence>
<dbReference type="EMBL" id="FAVC01000001">
    <property type="protein sequence ID" value="CUU71309.1"/>
    <property type="molecule type" value="Genomic_DNA"/>
</dbReference>
<accession>A0A0S4RJ99</accession>
<dbReference type="RefSeq" id="WP_059425524.1">
    <property type="nucleotide sequence ID" value="NZ_CP040464.1"/>
</dbReference>
<dbReference type="Pfam" id="PF01750">
    <property type="entry name" value="HycI"/>
    <property type="match status" value="1"/>
</dbReference>
<dbReference type="SUPFAM" id="SSF53163">
    <property type="entry name" value="HybD-like"/>
    <property type="match status" value="1"/>
</dbReference>
<dbReference type="CDD" id="cd06062">
    <property type="entry name" value="H2MP_MemB-H2up"/>
    <property type="match status" value="1"/>
</dbReference>
<reference evidence="7 8" key="1">
    <citation type="submission" date="2015-11" db="EMBL/GenBank/DDBJ databases">
        <authorList>
            <consortium name="Pathogen Informatics"/>
        </authorList>
    </citation>
    <scope>NUCLEOTIDE SEQUENCE [LARGE SCALE GENOMIC DNA]</scope>
    <source>
        <strain evidence="5 7">006A-0059</strain>
        <strain evidence="6 8">007A-0283</strain>
    </source>
</reference>
<dbReference type="InterPro" id="IPR023430">
    <property type="entry name" value="Pept_HybD-like_dom_sf"/>
</dbReference>
<dbReference type="AlphaFoldDB" id="A0A0S4RJ99"/>
<dbReference type="NCBIfam" id="TIGR00072">
    <property type="entry name" value="hydrog_prot"/>
    <property type="match status" value="1"/>
</dbReference>
<protein>
    <submittedName>
        <fullName evidence="5">Hydrogenase maturation protease HydD</fullName>
        <ecNumber evidence="5">3.4.23.-</ecNumber>
    </submittedName>
</protein>
<dbReference type="GO" id="GO:0004190">
    <property type="term" value="F:aspartic-type endopeptidase activity"/>
    <property type="evidence" value="ECO:0007669"/>
    <property type="project" value="UniProtKB-KW"/>
</dbReference>
<keyword evidence="4 5" id="KW-0378">Hydrolase</keyword>
<comment type="similarity">
    <text evidence="1">Belongs to the peptidase A31 family.</text>
</comment>
<dbReference type="GO" id="GO:0008047">
    <property type="term" value="F:enzyme activator activity"/>
    <property type="evidence" value="ECO:0007669"/>
    <property type="project" value="InterPro"/>
</dbReference>